<protein>
    <submittedName>
        <fullName evidence="1">Uncharacterized protein</fullName>
    </submittedName>
</protein>
<evidence type="ECO:0000313" key="2">
    <source>
        <dbReference type="Proteomes" id="UP000001568"/>
    </source>
</evidence>
<organism evidence="1 2">
    <name type="scientific">Ostreococcus lucimarinus (strain CCE9901)</name>
    <dbReference type="NCBI Taxonomy" id="436017"/>
    <lineage>
        <taxon>Eukaryota</taxon>
        <taxon>Viridiplantae</taxon>
        <taxon>Chlorophyta</taxon>
        <taxon>Mamiellophyceae</taxon>
        <taxon>Mamiellales</taxon>
        <taxon>Bathycoccaceae</taxon>
        <taxon>Ostreococcus</taxon>
    </lineage>
</organism>
<gene>
    <name evidence="1" type="ORF">OSTLU_92786</name>
</gene>
<proteinExistence type="predicted"/>
<evidence type="ECO:0000313" key="1">
    <source>
        <dbReference type="EMBL" id="ABO96359.1"/>
    </source>
</evidence>
<dbReference type="RefSeq" id="XP_001418066.1">
    <property type="nucleotide sequence ID" value="XM_001418029.1"/>
</dbReference>
<dbReference type="GeneID" id="5001715"/>
<dbReference type="EMBL" id="CP000585">
    <property type="protein sequence ID" value="ABO96359.1"/>
    <property type="molecule type" value="Genomic_DNA"/>
</dbReference>
<name>A4RXW1_OSTLU</name>
<dbReference type="HOGENOM" id="CLU_1840314_0_0_1"/>
<keyword evidence="2" id="KW-1185">Reference proteome</keyword>
<feature type="non-terminal residue" evidence="1">
    <location>
        <position position="1"/>
    </location>
</feature>
<dbReference type="Gramene" id="ABO96359">
    <property type="protein sequence ID" value="ABO96359"/>
    <property type="gene ID" value="OSTLU_92786"/>
</dbReference>
<accession>A4RXW1</accession>
<dbReference type="KEGG" id="olu:OSTLU_92786"/>
<dbReference type="Proteomes" id="UP000001568">
    <property type="component" value="Chromosome 5"/>
</dbReference>
<sequence length="140" mass="15980">VMITNRDNAYLILLEDVRDNALTPRNVLRRLARSGGQVSRRQFWNAVKCSRDARHDGDFSRASTQHSRLSANMAVKRFDLTPERSDGSFDPHESKFAFLHWVRSPTPGVRLWGEPWSDLYSTSVVRAPHGSTARWGAQED</sequence>
<reference evidence="1 2" key="1">
    <citation type="journal article" date="2007" name="Proc. Natl. Acad. Sci. U.S.A.">
        <title>The tiny eukaryote Ostreococcus provides genomic insights into the paradox of plankton speciation.</title>
        <authorList>
            <person name="Palenik B."/>
            <person name="Grimwood J."/>
            <person name="Aerts A."/>
            <person name="Rouze P."/>
            <person name="Salamov A."/>
            <person name="Putnam N."/>
            <person name="Dupont C."/>
            <person name="Jorgensen R."/>
            <person name="Derelle E."/>
            <person name="Rombauts S."/>
            <person name="Zhou K."/>
            <person name="Otillar R."/>
            <person name="Merchant S.S."/>
            <person name="Podell S."/>
            <person name="Gaasterland T."/>
            <person name="Napoli C."/>
            <person name="Gendler K."/>
            <person name="Manuell A."/>
            <person name="Tai V."/>
            <person name="Vallon O."/>
            <person name="Piganeau G."/>
            <person name="Jancek S."/>
            <person name="Heijde M."/>
            <person name="Jabbari K."/>
            <person name="Bowler C."/>
            <person name="Lohr M."/>
            <person name="Robbens S."/>
            <person name="Werner G."/>
            <person name="Dubchak I."/>
            <person name="Pazour G.J."/>
            <person name="Ren Q."/>
            <person name="Paulsen I."/>
            <person name="Delwiche C."/>
            <person name="Schmutz J."/>
            <person name="Rokhsar D."/>
            <person name="Van de Peer Y."/>
            <person name="Moreau H."/>
            <person name="Grigoriev I.V."/>
        </authorList>
    </citation>
    <scope>NUCLEOTIDE SEQUENCE [LARGE SCALE GENOMIC DNA]</scope>
    <source>
        <strain evidence="1 2">CCE9901</strain>
    </source>
</reference>
<dbReference type="AlphaFoldDB" id="A4RXW1"/>